<dbReference type="InterPro" id="IPR027417">
    <property type="entry name" value="P-loop_NTPase"/>
</dbReference>
<dbReference type="AlphaFoldDB" id="A0AAE2AB13"/>
<evidence type="ECO:0000313" key="2">
    <source>
        <dbReference type="EMBL" id="KIF62994.1"/>
    </source>
</evidence>
<organism evidence="2 3">
    <name type="scientific">Pseudomonas fluorescens</name>
    <dbReference type="NCBI Taxonomy" id="294"/>
    <lineage>
        <taxon>Bacteria</taxon>
        <taxon>Pseudomonadati</taxon>
        <taxon>Pseudomonadota</taxon>
        <taxon>Gammaproteobacteria</taxon>
        <taxon>Pseudomonadales</taxon>
        <taxon>Pseudomonadaceae</taxon>
        <taxon>Pseudomonas</taxon>
    </lineage>
</organism>
<dbReference type="Proteomes" id="UP000031587">
    <property type="component" value="Unassembled WGS sequence"/>
</dbReference>
<evidence type="ECO:0000313" key="3">
    <source>
        <dbReference type="Proteomes" id="UP000031587"/>
    </source>
</evidence>
<evidence type="ECO:0000259" key="1">
    <source>
        <dbReference type="Pfam" id="PF19993"/>
    </source>
</evidence>
<proteinExistence type="predicted"/>
<accession>A0AAE2AB13</accession>
<protein>
    <recommendedName>
        <fullName evidence="1">Double-GTPase 2 domain-containing protein</fullName>
    </recommendedName>
</protein>
<gene>
    <name evidence="2" type="ORF">QS95_03715</name>
</gene>
<dbReference type="SUPFAM" id="SSF52540">
    <property type="entry name" value="P-loop containing nucleoside triphosphate hydrolases"/>
    <property type="match status" value="1"/>
</dbReference>
<dbReference type="Pfam" id="PF19993">
    <property type="entry name" value="DO-GTPase2"/>
    <property type="match status" value="1"/>
</dbReference>
<dbReference type="InterPro" id="IPR045528">
    <property type="entry name" value="DO-GTPase2"/>
</dbReference>
<feature type="domain" description="Double-GTPase 2" evidence="1">
    <location>
        <begin position="92"/>
        <end position="310"/>
    </location>
</feature>
<sequence length="343" mass="37908">MSGSCGFEGCTVDETGVCALERDPTICSNRTVNQVGGEPVDDLQNDFEVSTPVGDRLGAAVLDEPTRTRSFPSSRTFGLEELNEMMGGRYVNVVGILGDPESGKTACLASLYLLISHAKLDGWSFVDSRSLAGFEDIARGARDWNEGRAPEQMTVHTEMADDRRPGFLHLGLVRREDGRRVDLALPDIPGEWTQELVNSARTDRLDFLKSAEVIWVVLDGRSLADIERRNGLIARIGQLAARLKTMLDGRKPRLIVVVTHHDVHVLDEQVAQRLMAELNRRDAVVEIVGVAPFSDKPKSVPAGFGLAELINLTIGASPDRPTFWRSTEPTEDRRAYLNYRRGQ</sequence>
<name>A0AAE2AB13_PSEFL</name>
<reference evidence="2 3" key="1">
    <citation type="submission" date="2014-11" db="EMBL/GenBank/DDBJ databases">
        <title>Draft genome sequence of Pseudomonas fluorescens strains SF4c SF39a.</title>
        <authorList>
            <person name="Underwood G.E."/>
            <person name="Ly L.K."/>
            <person name="Bitzer A.S."/>
            <person name="Godino A."/>
            <person name="Bucci V."/>
            <person name="Fischer S."/>
            <person name="Silby M.W."/>
        </authorList>
    </citation>
    <scope>NUCLEOTIDE SEQUENCE [LARGE SCALE GENOMIC DNA]</scope>
    <source>
        <strain evidence="2 3">SF4c</strain>
    </source>
</reference>
<dbReference type="EMBL" id="JTGH01000004">
    <property type="protein sequence ID" value="KIF62994.1"/>
    <property type="molecule type" value="Genomic_DNA"/>
</dbReference>
<comment type="caution">
    <text evidence="2">The sequence shown here is derived from an EMBL/GenBank/DDBJ whole genome shotgun (WGS) entry which is preliminary data.</text>
</comment>